<evidence type="ECO:0000256" key="2">
    <source>
        <dbReference type="ARBA" id="ARBA00012513"/>
    </source>
</evidence>
<organism evidence="15 16">
    <name type="scientific">Shuttleworthella satelles DSM 14600</name>
    <dbReference type="NCBI Taxonomy" id="626523"/>
    <lineage>
        <taxon>Bacteria</taxon>
        <taxon>Bacillati</taxon>
        <taxon>Bacillota</taxon>
        <taxon>Clostridia</taxon>
        <taxon>Lachnospirales</taxon>
        <taxon>Lachnospiraceae</taxon>
        <taxon>Shuttleworthella</taxon>
    </lineage>
</organism>
<protein>
    <recommendedName>
        <fullName evidence="2">non-specific serine/threonine protein kinase</fullName>
        <ecNumber evidence="2">2.7.11.1</ecNumber>
    </recommendedName>
</protein>
<evidence type="ECO:0000256" key="6">
    <source>
        <dbReference type="ARBA" id="ARBA00022777"/>
    </source>
</evidence>
<gene>
    <name evidence="15" type="ORF">GCWU000342_00792</name>
</gene>
<dbReference type="EMBL" id="ACIP02000001">
    <property type="protein sequence ID" value="EEP29434.1"/>
    <property type="molecule type" value="Genomic_DNA"/>
</dbReference>
<keyword evidence="5 10" id="KW-0547">Nucleotide-binding</keyword>
<comment type="catalytic activity">
    <reaction evidence="8">
        <text>L-threonyl-[protein] + ATP = O-phospho-L-threonyl-[protein] + ADP + H(+)</text>
        <dbReference type="Rhea" id="RHEA:46608"/>
        <dbReference type="Rhea" id="RHEA-COMP:11060"/>
        <dbReference type="Rhea" id="RHEA-COMP:11605"/>
        <dbReference type="ChEBI" id="CHEBI:15378"/>
        <dbReference type="ChEBI" id="CHEBI:30013"/>
        <dbReference type="ChEBI" id="CHEBI:30616"/>
        <dbReference type="ChEBI" id="CHEBI:61977"/>
        <dbReference type="ChEBI" id="CHEBI:456216"/>
        <dbReference type="EC" id="2.7.11.1"/>
    </reaction>
</comment>
<keyword evidence="3" id="KW-0723">Serine/threonine-protein kinase</keyword>
<evidence type="ECO:0000256" key="8">
    <source>
        <dbReference type="ARBA" id="ARBA00047899"/>
    </source>
</evidence>
<dbReference type="GO" id="GO:0005524">
    <property type="term" value="F:ATP binding"/>
    <property type="evidence" value="ECO:0007669"/>
    <property type="project" value="UniProtKB-UniRule"/>
</dbReference>
<evidence type="ECO:0000313" key="16">
    <source>
        <dbReference type="Proteomes" id="UP000003494"/>
    </source>
</evidence>
<dbReference type="CDD" id="cd14014">
    <property type="entry name" value="STKc_PknB_like"/>
    <property type="match status" value="1"/>
</dbReference>
<reference evidence="15" key="1">
    <citation type="submission" date="2009-04" db="EMBL/GenBank/DDBJ databases">
        <authorList>
            <person name="Weinstock G."/>
            <person name="Sodergren E."/>
            <person name="Clifton S."/>
            <person name="Fulton L."/>
            <person name="Fulton B."/>
            <person name="Courtney L."/>
            <person name="Fronick C."/>
            <person name="Harrison M."/>
            <person name="Strong C."/>
            <person name="Farmer C."/>
            <person name="Delahaunty K."/>
            <person name="Markovic C."/>
            <person name="Hall O."/>
            <person name="Minx P."/>
            <person name="Tomlinson C."/>
            <person name="Mitreva M."/>
            <person name="Nelson J."/>
            <person name="Hou S."/>
            <person name="Wollam A."/>
            <person name="Pepin K.H."/>
            <person name="Johnson M."/>
            <person name="Bhonagiri V."/>
            <person name="Nash W.E."/>
            <person name="Warren W."/>
            <person name="Chinwalla A."/>
            <person name="Mardis E.R."/>
            <person name="Wilson R.K."/>
        </authorList>
    </citation>
    <scope>NUCLEOTIDE SEQUENCE [LARGE SCALE GENOMIC DNA]</scope>
    <source>
        <strain evidence="15">DSM 14600</strain>
    </source>
</reference>
<dbReference type="PROSITE" id="PS00107">
    <property type="entry name" value="PROTEIN_KINASE_ATP"/>
    <property type="match status" value="1"/>
</dbReference>
<keyword evidence="13" id="KW-1133">Transmembrane helix</keyword>
<comment type="caution">
    <text evidence="15">The sequence shown here is derived from an EMBL/GenBank/DDBJ whole genome shotgun (WGS) entry which is preliminary data.</text>
</comment>
<evidence type="ECO:0000256" key="1">
    <source>
        <dbReference type="ARBA" id="ARBA00010886"/>
    </source>
</evidence>
<keyword evidence="13" id="KW-0472">Membrane</keyword>
<dbReference type="PANTHER" id="PTHR43671">
    <property type="entry name" value="SERINE/THREONINE-PROTEIN KINASE NEK"/>
    <property type="match status" value="1"/>
</dbReference>
<keyword evidence="13" id="KW-0812">Transmembrane</keyword>
<evidence type="ECO:0000256" key="9">
    <source>
        <dbReference type="ARBA" id="ARBA00048679"/>
    </source>
</evidence>
<feature type="transmembrane region" description="Helical" evidence="13">
    <location>
        <begin position="269"/>
        <end position="291"/>
    </location>
</feature>
<keyword evidence="4" id="KW-0808">Transferase</keyword>
<evidence type="ECO:0000256" key="4">
    <source>
        <dbReference type="ARBA" id="ARBA00022679"/>
    </source>
</evidence>
<dbReference type="GO" id="GO:0004674">
    <property type="term" value="F:protein serine/threonine kinase activity"/>
    <property type="evidence" value="ECO:0007669"/>
    <property type="project" value="UniProtKB-KW"/>
</dbReference>
<accession>C4G9Y7</accession>
<keyword evidence="16" id="KW-1185">Reference proteome</keyword>
<evidence type="ECO:0000256" key="13">
    <source>
        <dbReference type="SAM" id="Phobius"/>
    </source>
</evidence>
<dbReference type="InterPro" id="IPR000719">
    <property type="entry name" value="Prot_kinase_dom"/>
</dbReference>
<comment type="similarity">
    <text evidence="1">Belongs to the protein kinase superfamily. NEK Ser/Thr protein kinase family. NIMA subfamily.</text>
</comment>
<evidence type="ECO:0000256" key="5">
    <source>
        <dbReference type="ARBA" id="ARBA00022741"/>
    </source>
</evidence>
<dbReference type="Pfam" id="PF00069">
    <property type="entry name" value="Pkinase"/>
    <property type="match status" value="1"/>
</dbReference>
<evidence type="ECO:0000256" key="11">
    <source>
        <dbReference type="SAM" id="Coils"/>
    </source>
</evidence>
<dbReference type="PANTHER" id="PTHR43671:SF98">
    <property type="entry name" value="SERINE_THREONINE-PROTEIN KINASE NEK11"/>
    <property type="match status" value="1"/>
</dbReference>
<name>C4G9Y7_9FIRM</name>
<dbReference type="Proteomes" id="UP000003494">
    <property type="component" value="Unassembled WGS sequence"/>
</dbReference>
<feature type="region of interest" description="Disordered" evidence="12">
    <location>
        <begin position="393"/>
        <end position="439"/>
    </location>
</feature>
<keyword evidence="6 15" id="KW-0418">Kinase</keyword>
<keyword evidence="7 10" id="KW-0067">ATP-binding</keyword>
<proteinExistence type="inferred from homology"/>
<evidence type="ECO:0000256" key="10">
    <source>
        <dbReference type="PROSITE-ProRule" id="PRU10141"/>
    </source>
</evidence>
<evidence type="ECO:0000256" key="12">
    <source>
        <dbReference type="SAM" id="MobiDB-lite"/>
    </source>
</evidence>
<dbReference type="Gene3D" id="1.10.510.10">
    <property type="entry name" value="Transferase(Phosphotransferase) domain 1"/>
    <property type="match status" value="1"/>
</dbReference>
<feature type="domain" description="Protein kinase" evidence="14">
    <location>
        <begin position="20"/>
        <end position="352"/>
    </location>
</feature>
<dbReference type="SUPFAM" id="SSF56112">
    <property type="entry name" value="Protein kinase-like (PK-like)"/>
    <property type="match status" value="1"/>
</dbReference>
<evidence type="ECO:0000259" key="14">
    <source>
        <dbReference type="PROSITE" id="PS50011"/>
    </source>
</evidence>
<dbReference type="InterPro" id="IPR011009">
    <property type="entry name" value="Kinase-like_dom_sf"/>
</dbReference>
<keyword evidence="11" id="KW-0175">Coiled coil</keyword>
<dbReference type="HOGENOM" id="CLU_027333_0_0_9"/>
<dbReference type="AlphaFoldDB" id="C4G9Y7"/>
<dbReference type="InterPro" id="IPR050660">
    <property type="entry name" value="NEK_Ser/Thr_kinase"/>
</dbReference>
<dbReference type="InterPro" id="IPR008271">
    <property type="entry name" value="Ser/Thr_kinase_AS"/>
</dbReference>
<dbReference type="STRING" id="626523.GCWU000342_00792"/>
<dbReference type="PROSITE" id="PS00108">
    <property type="entry name" value="PROTEIN_KINASE_ST"/>
    <property type="match status" value="1"/>
</dbReference>
<dbReference type="SMART" id="SM00220">
    <property type="entry name" value="S_TKc"/>
    <property type="match status" value="1"/>
</dbReference>
<dbReference type="RefSeq" id="WP_006905822.1">
    <property type="nucleotide sequence ID" value="NZ_GG665866.1"/>
</dbReference>
<feature type="compositionally biased region" description="Basic and acidic residues" evidence="12">
    <location>
        <begin position="393"/>
        <end position="412"/>
    </location>
</feature>
<evidence type="ECO:0000313" key="15">
    <source>
        <dbReference type="EMBL" id="EEP29434.1"/>
    </source>
</evidence>
<dbReference type="eggNOG" id="COG0515">
    <property type="taxonomic scope" value="Bacteria"/>
</dbReference>
<evidence type="ECO:0000256" key="7">
    <source>
        <dbReference type="ARBA" id="ARBA00022840"/>
    </source>
</evidence>
<sequence>MNTSISPAFLAEGALLASKYRIMRELGRGAGSRVYLAIQENIGIQRAIKCIPKNRLQSGYGELMALRDLDHPCLPHLVDLLEGADTVCLVMELVEGQSLRSYMDQIRPGGLSADQLLDWGIELTRILIYLHGRKPPLIYRDLKPANVMICPNGRLKLIDFGTLTSLSGLPDQESSLGSPAYAAPEQFEGSFDERSDLYALGVCLKEMFDYLPDDKGSRRDGLRQVIESCCKKRPEDRFQTAGELEAALTKLSATGNLPSGQGRVKRRTFLLPAGILLLTFLCVFTVLSALWRGDKTSQNQTKSMGARLETMLRQDKEDLVFSQEEEKDLLELLASEPSKRLAREEPLTYAAICLQLGKLYWYYYGIDASGDQIGQEARMQAAGEWLERGEEALRRSGDQHVQGEEALRESRDQPAQGEGKYENRAERQGASLPDLRESRGEVKKDLEEHLALIHFHREIAKWTREGREKGLYRAHFLRLKEYENSLDKAENDLIRARGRQEVLESLYRQRGHFLEDGVSEEEYEQVLGRLAENIRAMRSGNPFVTKVLEDSRQVLDLLERERGGKI</sequence>
<dbReference type="InterPro" id="IPR017441">
    <property type="entry name" value="Protein_kinase_ATP_BS"/>
</dbReference>
<feature type="coiled-coil region" evidence="11">
    <location>
        <begin position="472"/>
        <end position="506"/>
    </location>
</feature>
<dbReference type="EC" id="2.7.11.1" evidence="2"/>
<comment type="catalytic activity">
    <reaction evidence="9">
        <text>L-seryl-[protein] + ATP = O-phospho-L-seryl-[protein] + ADP + H(+)</text>
        <dbReference type="Rhea" id="RHEA:17989"/>
        <dbReference type="Rhea" id="RHEA-COMP:9863"/>
        <dbReference type="Rhea" id="RHEA-COMP:11604"/>
        <dbReference type="ChEBI" id="CHEBI:15378"/>
        <dbReference type="ChEBI" id="CHEBI:29999"/>
        <dbReference type="ChEBI" id="CHEBI:30616"/>
        <dbReference type="ChEBI" id="CHEBI:83421"/>
        <dbReference type="ChEBI" id="CHEBI:456216"/>
        <dbReference type="EC" id="2.7.11.1"/>
    </reaction>
</comment>
<feature type="binding site" evidence="10">
    <location>
        <position position="49"/>
    </location>
    <ligand>
        <name>ATP</name>
        <dbReference type="ChEBI" id="CHEBI:30616"/>
    </ligand>
</feature>
<evidence type="ECO:0000256" key="3">
    <source>
        <dbReference type="ARBA" id="ARBA00022527"/>
    </source>
</evidence>
<dbReference type="PROSITE" id="PS50011">
    <property type="entry name" value="PROTEIN_KINASE_DOM"/>
    <property type="match status" value="1"/>
</dbReference>